<dbReference type="Pfam" id="PF01400">
    <property type="entry name" value="Astacin"/>
    <property type="match status" value="1"/>
</dbReference>
<reference evidence="7" key="1">
    <citation type="submission" date="2017-02" db="UniProtKB">
        <authorList>
            <consortium name="WormBaseParasite"/>
        </authorList>
    </citation>
    <scope>IDENTIFICATION</scope>
</reference>
<evidence type="ECO:0000313" key="6">
    <source>
        <dbReference type="Proteomes" id="UP000267027"/>
    </source>
</evidence>
<evidence type="ECO:0000259" key="4">
    <source>
        <dbReference type="PROSITE" id="PS51864"/>
    </source>
</evidence>
<feature type="domain" description="Peptidase M12A" evidence="4">
    <location>
        <begin position="1"/>
        <end position="171"/>
    </location>
</feature>
<dbReference type="InterPro" id="IPR001506">
    <property type="entry name" value="Peptidase_M12A"/>
</dbReference>
<name>A0A0R3P9I6_ANGCS</name>
<dbReference type="PANTHER" id="PTHR10127:SF880">
    <property type="entry name" value="ZINC METALLOPROTEINASE NAS-5"/>
    <property type="match status" value="1"/>
</dbReference>
<sequence>MATVRLPQCRKACAGKEGYEINTIKQAMMRIEANTCIRFRPRSSEWDYIFIVNRDGEGCMETHIVQHELLHVIGLWHEHMRYDRDQYITVFRQNIAPGYASQFKKISSSESTVYGLPYDYTSIMHYAKTAFAIPGTITMKTRDPRYMNVIGRQRDASRSDYLKVCQIYGCNQCNGEGTRPEGGESNHYWIFFSTQAFLPQKTNELLPICLNNLVECIDKFSQLCVVVKQHGLLDCNGNSKGYCCATCKAITQ</sequence>
<dbReference type="GO" id="GO:0008270">
    <property type="term" value="F:zinc ion binding"/>
    <property type="evidence" value="ECO:0007669"/>
    <property type="project" value="UniProtKB-UniRule"/>
</dbReference>
<evidence type="ECO:0000313" key="5">
    <source>
        <dbReference type="EMBL" id="VDM51661.1"/>
    </source>
</evidence>
<dbReference type="CDD" id="cd04280">
    <property type="entry name" value="ZnMc_astacin_like"/>
    <property type="match status" value="1"/>
</dbReference>
<dbReference type="GO" id="GO:0006508">
    <property type="term" value="P:proteolysis"/>
    <property type="evidence" value="ECO:0007669"/>
    <property type="project" value="UniProtKB-KW"/>
</dbReference>
<dbReference type="PANTHER" id="PTHR10127">
    <property type="entry name" value="DISCOIDIN, CUB, EGF, LAMININ , AND ZINC METALLOPROTEASE DOMAIN CONTAINING"/>
    <property type="match status" value="1"/>
</dbReference>
<dbReference type="InterPro" id="IPR034035">
    <property type="entry name" value="Astacin-like_dom"/>
</dbReference>
<dbReference type="SUPFAM" id="SSF55486">
    <property type="entry name" value="Metalloproteases ('zincins'), catalytic domain"/>
    <property type="match status" value="1"/>
</dbReference>
<dbReference type="Gene3D" id="3.40.390.10">
    <property type="entry name" value="Collagenase (Catalytic Domain)"/>
    <property type="match status" value="2"/>
</dbReference>
<dbReference type="WBParaSite" id="ACOC_0000007501-mRNA-1">
    <property type="protein sequence ID" value="ACOC_0000007501-mRNA-1"/>
    <property type="gene ID" value="ACOC_0000007501"/>
</dbReference>
<reference evidence="5 6" key="2">
    <citation type="submission" date="2018-11" db="EMBL/GenBank/DDBJ databases">
        <authorList>
            <consortium name="Pathogen Informatics"/>
        </authorList>
    </citation>
    <scope>NUCLEOTIDE SEQUENCE [LARGE SCALE GENOMIC DNA]</scope>
    <source>
        <strain evidence="5 6">Costa Rica</strain>
    </source>
</reference>
<dbReference type="STRING" id="334426.A0A0R3P9I6"/>
<comment type="caution">
    <text evidence="2">Lacks conserved residue(s) required for the propagation of feature annotation.</text>
</comment>
<feature type="binding site" evidence="2">
    <location>
        <position position="71"/>
    </location>
    <ligand>
        <name>Zn(2+)</name>
        <dbReference type="ChEBI" id="CHEBI:29105"/>
        <note>catalytic</note>
    </ligand>
</feature>
<feature type="binding site" evidence="2">
    <location>
        <position position="77"/>
    </location>
    <ligand>
        <name>Zn(2+)</name>
        <dbReference type="ChEBI" id="CHEBI:29105"/>
        <note>catalytic</note>
    </ligand>
</feature>
<keyword evidence="2 3" id="KW-0479">Metal-binding</keyword>
<feature type="active site" evidence="2">
    <location>
        <position position="68"/>
    </location>
</feature>
<gene>
    <name evidence="5" type="ORF">ACOC_LOCUS76</name>
</gene>
<proteinExistence type="predicted"/>
<keyword evidence="1" id="KW-1015">Disulfide bond</keyword>
<keyword evidence="2 3" id="KW-0482">Metalloprotease</keyword>
<dbReference type="InterPro" id="IPR024079">
    <property type="entry name" value="MetalloPept_cat_dom_sf"/>
</dbReference>
<dbReference type="GO" id="GO:0004222">
    <property type="term" value="F:metalloendopeptidase activity"/>
    <property type="evidence" value="ECO:0007669"/>
    <property type="project" value="UniProtKB-UniRule"/>
</dbReference>
<evidence type="ECO:0000256" key="1">
    <source>
        <dbReference type="ARBA" id="ARBA00023157"/>
    </source>
</evidence>
<dbReference type="Proteomes" id="UP000267027">
    <property type="component" value="Unassembled WGS sequence"/>
</dbReference>
<feature type="binding site" evidence="2">
    <location>
        <position position="67"/>
    </location>
    <ligand>
        <name>Zn(2+)</name>
        <dbReference type="ChEBI" id="CHEBI:29105"/>
        <note>catalytic</note>
    </ligand>
</feature>
<dbReference type="EMBL" id="UYYA01000006">
    <property type="protein sequence ID" value="VDM51661.1"/>
    <property type="molecule type" value="Genomic_DNA"/>
</dbReference>
<comment type="cofactor">
    <cofactor evidence="2 3">
        <name>Zn(2+)</name>
        <dbReference type="ChEBI" id="CHEBI:29105"/>
    </cofactor>
    <text evidence="2 3">Binds 1 zinc ion per subunit.</text>
</comment>
<keyword evidence="6" id="KW-1185">Reference proteome</keyword>
<dbReference type="InterPro" id="IPR006026">
    <property type="entry name" value="Peptidase_Metallo"/>
</dbReference>
<evidence type="ECO:0000313" key="7">
    <source>
        <dbReference type="WBParaSite" id="ACOC_0000007501-mRNA-1"/>
    </source>
</evidence>
<evidence type="ECO:0000256" key="2">
    <source>
        <dbReference type="PROSITE-ProRule" id="PRU01211"/>
    </source>
</evidence>
<accession>A0A0R3P9I6</accession>
<dbReference type="EC" id="3.4.24.-" evidence="3"/>
<dbReference type="PROSITE" id="PS51864">
    <property type="entry name" value="ASTACIN"/>
    <property type="match status" value="1"/>
</dbReference>
<dbReference type="OrthoDB" id="291007at2759"/>
<evidence type="ECO:0000256" key="3">
    <source>
        <dbReference type="RuleBase" id="RU361183"/>
    </source>
</evidence>
<keyword evidence="2 3" id="KW-0645">Protease</keyword>
<organism evidence="7">
    <name type="scientific">Angiostrongylus costaricensis</name>
    <name type="common">Nematode worm</name>
    <dbReference type="NCBI Taxonomy" id="334426"/>
    <lineage>
        <taxon>Eukaryota</taxon>
        <taxon>Metazoa</taxon>
        <taxon>Ecdysozoa</taxon>
        <taxon>Nematoda</taxon>
        <taxon>Chromadorea</taxon>
        <taxon>Rhabditida</taxon>
        <taxon>Rhabditina</taxon>
        <taxon>Rhabditomorpha</taxon>
        <taxon>Strongyloidea</taxon>
        <taxon>Metastrongylidae</taxon>
        <taxon>Angiostrongylus</taxon>
    </lineage>
</organism>
<dbReference type="PRINTS" id="PR00480">
    <property type="entry name" value="ASTACIN"/>
</dbReference>
<keyword evidence="2 3" id="KW-0378">Hydrolase</keyword>
<dbReference type="AlphaFoldDB" id="A0A0R3P9I6"/>
<dbReference type="SMART" id="SM00235">
    <property type="entry name" value="ZnMc"/>
    <property type="match status" value="1"/>
</dbReference>
<protein>
    <recommendedName>
        <fullName evidence="3">Metalloendopeptidase</fullName>
        <ecNumber evidence="3">3.4.24.-</ecNumber>
    </recommendedName>
</protein>
<keyword evidence="2 3" id="KW-0862">Zinc</keyword>